<dbReference type="EMBL" id="BQNB010015602">
    <property type="protein sequence ID" value="GJT41937.1"/>
    <property type="molecule type" value="Genomic_DNA"/>
</dbReference>
<feature type="chain" id="PRO_5045593636" evidence="1">
    <location>
        <begin position="22"/>
        <end position="150"/>
    </location>
</feature>
<comment type="caution">
    <text evidence="2">The sequence shown here is derived from an EMBL/GenBank/DDBJ whole genome shotgun (WGS) entry which is preliminary data.</text>
</comment>
<proteinExistence type="predicted"/>
<gene>
    <name evidence="2" type="ORF">Tco_0941802</name>
</gene>
<reference evidence="2" key="2">
    <citation type="submission" date="2022-01" db="EMBL/GenBank/DDBJ databases">
        <authorList>
            <person name="Yamashiro T."/>
            <person name="Shiraishi A."/>
            <person name="Satake H."/>
            <person name="Nakayama K."/>
        </authorList>
    </citation>
    <scope>NUCLEOTIDE SEQUENCE</scope>
</reference>
<evidence type="ECO:0000313" key="3">
    <source>
        <dbReference type="Proteomes" id="UP001151760"/>
    </source>
</evidence>
<evidence type="ECO:0000256" key="1">
    <source>
        <dbReference type="SAM" id="SignalP"/>
    </source>
</evidence>
<dbReference type="Proteomes" id="UP001151760">
    <property type="component" value="Unassembled WGS sequence"/>
</dbReference>
<protein>
    <submittedName>
        <fullName evidence="2">Uncharacterized protein</fullName>
    </submittedName>
</protein>
<reference evidence="2" key="1">
    <citation type="journal article" date="2022" name="Int. J. Mol. Sci.">
        <title>Draft Genome of Tanacetum Coccineum: Genomic Comparison of Closely Related Tanacetum-Family Plants.</title>
        <authorList>
            <person name="Yamashiro T."/>
            <person name="Shiraishi A."/>
            <person name="Nakayama K."/>
            <person name="Satake H."/>
        </authorList>
    </citation>
    <scope>NUCLEOTIDE SEQUENCE</scope>
</reference>
<feature type="signal peptide" evidence="1">
    <location>
        <begin position="1"/>
        <end position="21"/>
    </location>
</feature>
<keyword evidence="3" id="KW-1185">Reference proteome</keyword>
<organism evidence="2 3">
    <name type="scientific">Tanacetum coccineum</name>
    <dbReference type="NCBI Taxonomy" id="301880"/>
    <lineage>
        <taxon>Eukaryota</taxon>
        <taxon>Viridiplantae</taxon>
        <taxon>Streptophyta</taxon>
        <taxon>Embryophyta</taxon>
        <taxon>Tracheophyta</taxon>
        <taxon>Spermatophyta</taxon>
        <taxon>Magnoliopsida</taxon>
        <taxon>eudicotyledons</taxon>
        <taxon>Gunneridae</taxon>
        <taxon>Pentapetalae</taxon>
        <taxon>asterids</taxon>
        <taxon>campanulids</taxon>
        <taxon>Asterales</taxon>
        <taxon>Asteraceae</taxon>
        <taxon>Asteroideae</taxon>
        <taxon>Anthemideae</taxon>
        <taxon>Anthemidinae</taxon>
        <taxon>Tanacetum</taxon>
    </lineage>
</organism>
<evidence type="ECO:0000313" key="2">
    <source>
        <dbReference type="EMBL" id="GJT41937.1"/>
    </source>
</evidence>
<sequence>MHNLGVIIHTILQCLCPKATAWNEFSSAMASAIICLATNQKFNFSKFSFEGMIRNLDNVSRKFLMYPSEKGEGVNAASEEVSTAKLVSTAYDKGKGIMIEEPVKSIKKKDQISFDEEVALKLQAEFDEEERLAREKVEKEKEANIALIKE</sequence>
<accession>A0ABQ5DS02</accession>
<keyword evidence="1" id="KW-0732">Signal</keyword>
<name>A0ABQ5DS02_9ASTR</name>